<dbReference type="GO" id="GO:0004022">
    <property type="term" value="F:alcohol dehydrogenase (NAD+) activity"/>
    <property type="evidence" value="ECO:0007669"/>
    <property type="project" value="TreeGrafter"/>
</dbReference>
<evidence type="ECO:0000256" key="1">
    <source>
        <dbReference type="ARBA" id="ARBA00007358"/>
    </source>
</evidence>
<dbReference type="InterPro" id="IPR039697">
    <property type="entry name" value="Alcohol_dehydrogenase_Fe"/>
</dbReference>
<feature type="domain" description="Fe-containing alcohol dehydrogenase-like C-terminal" evidence="4">
    <location>
        <begin position="192"/>
        <end position="379"/>
    </location>
</feature>
<name>G8QU38_SPHPG</name>
<comment type="similarity">
    <text evidence="1">Belongs to the iron-containing alcohol dehydrogenase family.</text>
</comment>
<dbReference type="CDD" id="cd08551">
    <property type="entry name" value="Fe-ADH"/>
    <property type="match status" value="1"/>
</dbReference>
<dbReference type="STRING" id="158190.SpiGrapes_2524"/>
<organism evidence="5 6">
    <name type="scientific">Sphaerochaeta pleomorpha (strain ATCC BAA-1885 / DSM 22778 / Grapes)</name>
    <dbReference type="NCBI Taxonomy" id="158190"/>
    <lineage>
        <taxon>Bacteria</taxon>
        <taxon>Pseudomonadati</taxon>
        <taxon>Spirochaetota</taxon>
        <taxon>Spirochaetia</taxon>
        <taxon>Spirochaetales</taxon>
        <taxon>Sphaerochaetaceae</taxon>
        <taxon>Sphaerochaeta</taxon>
    </lineage>
</organism>
<feature type="domain" description="Alcohol dehydrogenase iron-type/glycerol dehydrogenase GldA" evidence="3">
    <location>
        <begin position="36"/>
        <end position="178"/>
    </location>
</feature>
<reference evidence="5 6" key="1">
    <citation type="submission" date="2011-11" db="EMBL/GenBank/DDBJ databases">
        <title>Complete sequence of Spirochaeta sp. grapes.</title>
        <authorList>
            <consortium name="US DOE Joint Genome Institute"/>
            <person name="Lucas S."/>
            <person name="Han J."/>
            <person name="Lapidus A."/>
            <person name="Cheng J.-F."/>
            <person name="Goodwin L."/>
            <person name="Pitluck S."/>
            <person name="Peters L."/>
            <person name="Ovchinnikova G."/>
            <person name="Munk A.C."/>
            <person name="Detter J.C."/>
            <person name="Han C."/>
            <person name="Tapia R."/>
            <person name="Land M."/>
            <person name="Hauser L."/>
            <person name="Kyrpides N."/>
            <person name="Ivanova N."/>
            <person name="Pagani I."/>
            <person name="Ritalahtilisa K."/>
            <person name="Loeffler F."/>
            <person name="Woyke T."/>
        </authorList>
    </citation>
    <scope>NUCLEOTIDE SEQUENCE [LARGE SCALE GENOMIC DNA]</scope>
    <source>
        <strain evidence="6">ATCC BAA-1885 / DSM 22778 / Grapes</strain>
    </source>
</reference>
<evidence type="ECO:0000313" key="5">
    <source>
        <dbReference type="EMBL" id="AEV30285.1"/>
    </source>
</evidence>
<dbReference type="Pfam" id="PF00465">
    <property type="entry name" value="Fe-ADH"/>
    <property type="match status" value="1"/>
</dbReference>
<proteinExistence type="inferred from homology"/>
<sequence length="393" mass="43007">MIGSLLSNVHILSFEDLSKDQLLHILSFAAGKREDLNVAIVCDKAPIPRRDELINELKESCSVSIFDTVRPNPLCTDIMEMYATGKFETADIILSIGGGSVLDSAKALAMLTTNKGSLEDYLGNTPSRKITEKNLPLVLIPTTAGTGSEVTKVGVYTDPKGRKYTLGSPLMHAHTALLVGSFLDSIPASLCASTGLDALDHALESIWNKNATAITRLAAEQAAIEVLTTLPKLYRAIVEKKEDRKELQKQMLNASCLAGISFNITGTASGHAISFILSEEWHVPHGAACAFTLLEVFDWACQEKQNRSSLARISSHFNPEISDETKLIETLRSTIASLIAEMKVPQTFTDLGVSLEKQEIEATFERSFTDPKMLNQLPPMREKPLYEMLGKKL</sequence>
<evidence type="ECO:0000256" key="2">
    <source>
        <dbReference type="ARBA" id="ARBA00023002"/>
    </source>
</evidence>
<dbReference type="FunFam" id="3.40.50.1970:FF:000003">
    <property type="entry name" value="Alcohol dehydrogenase, iron-containing"/>
    <property type="match status" value="1"/>
</dbReference>
<dbReference type="KEGG" id="sgp:SpiGrapes_2524"/>
<dbReference type="Proteomes" id="UP000005632">
    <property type="component" value="Chromosome"/>
</dbReference>
<dbReference type="InterPro" id="IPR001670">
    <property type="entry name" value="ADH_Fe/GldA"/>
</dbReference>
<dbReference type="InterPro" id="IPR056798">
    <property type="entry name" value="ADH_Fe_C"/>
</dbReference>
<dbReference type="HOGENOM" id="CLU_007207_0_0_12"/>
<dbReference type="Gene3D" id="1.20.1090.10">
    <property type="entry name" value="Dehydroquinate synthase-like - alpha domain"/>
    <property type="match status" value="1"/>
</dbReference>
<evidence type="ECO:0000259" key="3">
    <source>
        <dbReference type="Pfam" id="PF00465"/>
    </source>
</evidence>
<protein>
    <submittedName>
        <fullName evidence="5">Alcohol dehydrogenase, class IV</fullName>
    </submittedName>
</protein>
<dbReference type="eggNOG" id="COG1454">
    <property type="taxonomic scope" value="Bacteria"/>
</dbReference>
<dbReference type="Gene3D" id="3.40.50.1970">
    <property type="match status" value="1"/>
</dbReference>
<dbReference type="Pfam" id="PF25137">
    <property type="entry name" value="ADH_Fe_C"/>
    <property type="match status" value="1"/>
</dbReference>
<gene>
    <name evidence="5" type="ordered locus">SpiGrapes_2524</name>
</gene>
<dbReference type="SUPFAM" id="SSF56796">
    <property type="entry name" value="Dehydroquinate synthase-like"/>
    <property type="match status" value="1"/>
</dbReference>
<dbReference type="PANTHER" id="PTHR11496:SF103">
    <property type="entry name" value="DEHYDROGENASE, PUTATIVE-RELATED"/>
    <property type="match status" value="1"/>
</dbReference>
<dbReference type="RefSeq" id="WP_014271125.1">
    <property type="nucleotide sequence ID" value="NC_016633.1"/>
</dbReference>
<evidence type="ECO:0000259" key="4">
    <source>
        <dbReference type="Pfam" id="PF25137"/>
    </source>
</evidence>
<dbReference type="AlphaFoldDB" id="G8QU38"/>
<evidence type="ECO:0000313" key="6">
    <source>
        <dbReference type="Proteomes" id="UP000005632"/>
    </source>
</evidence>
<dbReference type="GO" id="GO:0046872">
    <property type="term" value="F:metal ion binding"/>
    <property type="evidence" value="ECO:0007669"/>
    <property type="project" value="InterPro"/>
</dbReference>
<accession>G8QU38</accession>
<keyword evidence="6" id="KW-1185">Reference proteome</keyword>
<dbReference type="OrthoDB" id="9815791at2"/>
<keyword evidence="2" id="KW-0560">Oxidoreductase</keyword>
<dbReference type="PANTHER" id="PTHR11496">
    <property type="entry name" value="ALCOHOL DEHYDROGENASE"/>
    <property type="match status" value="1"/>
</dbReference>
<dbReference type="EMBL" id="CP003155">
    <property type="protein sequence ID" value="AEV30285.1"/>
    <property type="molecule type" value="Genomic_DNA"/>
</dbReference>